<sequence length="490" mass="53618">MSEQRLASMSAEEFWELGPIKGCIEIASKETCNGNDTCQLWRTILAVSLNDWAFLISPHTYPARDGEHGGVEDNDGDGDTTTSVSEGSDIPAKLPAAPIPLYPRGPRQGLAPSPEARQASRAPSGSSKRCAEDENESNEDVKIKRESYSEASDTSEEVPLAALWRPMPLSSFPNEPVPSIEVDDDLDGLPQSPTPDPRGRSEPPATAPGGAALRAVSEGSTVSTVILSQPMLTRGNIAQHHPVPATPIGLAQPAVNPPNVPASPRYSPNTPSTSSNGINSEEANKENIRWQDDYSPMKSPEGPQSVSTPSAAVLPSVPSNTPVDPREDSANEEVSQFTLTINDHINISEQTVELTTMELVCRDLSVHRPLLLLYCLDRMSDEDAEKTLIKSLLVEDHMRHQITELIDRCCARVPDRRMEQDKLRFRLLKELTVVVANGPSVRIYDFDRSDDGIFLLGQCAWVAQDGRRLTINDDPEDVYRIVNRLARLGH</sequence>
<feature type="region of interest" description="Disordered" evidence="1">
    <location>
        <begin position="174"/>
        <end position="218"/>
    </location>
</feature>
<proteinExistence type="predicted"/>
<feature type="region of interest" description="Disordered" evidence="1">
    <location>
        <begin position="62"/>
        <end position="156"/>
    </location>
</feature>
<feature type="compositionally biased region" description="Polar residues" evidence="1">
    <location>
        <begin position="266"/>
        <end position="281"/>
    </location>
</feature>
<evidence type="ECO:0000313" key="3">
    <source>
        <dbReference type="Proteomes" id="UP000248961"/>
    </source>
</evidence>
<dbReference type="VEuPathDB" id="FungiDB:BO97DRAFT_461760"/>
<keyword evidence="3" id="KW-1185">Reference proteome</keyword>
<feature type="compositionally biased region" description="Basic and acidic residues" evidence="1">
    <location>
        <begin position="62"/>
        <end position="71"/>
    </location>
</feature>
<dbReference type="OrthoDB" id="4498461at2759"/>
<gene>
    <name evidence="2" type="ORF">BO97DRAFT_461760</name>
</gene>
<dbReference type="AlphaFoldDB" id="A0A395HKB6"/>
<evidence type="ECO:0000256" key="1">
    <source>
        <dbReference type="SAM" id="MobiDB-lite"/>
    </source>
</evidence>
<accession>A0A395HKB6</accession>
<protein>
    <submittedName>
        <fullName evidence="2">Uncharacterized protein</fullName>
    </submittedName>
</protein>
<dbReference type="RefSeq" id="XP_025547411.1">
    <property type="nucleotide sequence ID" value="XM_025699378.1"/>
</dbReference>
<evidence type="ECO:0000313" key="2">
    <source>
        <dbReference type="EMBL" id="RAL08257.1"/>
    </source>
</evidence>
<feature type="compositionally biased region" description="Basic and acidic residues" evidence="1">
    <location>
        <begin position="282"/>
        <end position="292"/>
    </location>
</feature>
<feature type="region of interest" description="Disordered" evidence="1">
    <location>
        <begin position="239"/>
        <end position="333"/>
    </location>
</feature>
<feature type="compositionally biased region" description="Basic and acidic residues" evidence="1">
    <location>
        <begin position="139"/>
        <end position="148"/>
    </location>
</feature>
<organism evidence="2 3">
    <name type="scientific">Aspergillus homomorphus (strain CBS 101889)</name>
    <dbReference type="NCBI Taxonomy" id="1450537"/>
    <lineage>
        <taxon>Eukaryota</taxon>
        <taxon>Fungi</taxon>
        <taxon>Dikarya</taxon>
        <taxon>Ascomycota</taxon>
        <taxon>Pezizomycotina</taxon>
        <taxon>Eurotiomycetes</taxon>
        <taxon>Eurotiomycetidae</taxon>
        <taxon>Eurotiales</taxon>
        <taxon>Aspergillaceae</taxon>
        <taxon>Aspergillus</taxon>
        <taxon>Aspergillus subgen. Circumdati</taxon>
    </lineage>
</organism>
<dbReference type="GeneID" id="37203667"/>
<reference evidence="2 3" key="1">
    <citation type="submission" date="2018-02" db="EMBL/GenBank/DDBJ databases">
        <title>The genomes of Aspergillus section Nigri reveals drivers in fungal speciation.</title>
        <authorList>
            <consortium name="DOE Joint Genome Institute"/>
            <person name="Vesth T.C."/>
            <person name="Nybo J."/>
            <person name="Theobald S."/>
            <person name="Brandl J."/>
            <person name="Frisvad J.C."/>
            <person name="Nielsen K.F."/>
            <person name="Lyhne E.K."/>
            <person name="Kogle M.E."/>
            <person name="Kuo A."/>
            <person name="Riley R."/>
            <person name="Clum A."/>
            <person name="Nolan M."/>
            <person name="Lipzen A."/>
            <person name="Salamov A."/>
            <person name="Henrissat B."/>
            <person name="Wiebenga A."/>
            <person name="De vries R.P."/>
            <person name="Grigoriev I.V."/>
            <person name="Mortensen U.H."/>
            <person name="Andersen M.R."/>
            <person name="Baker S.E."/>
        </authorList>
    </citation>
    <scope>NUCLEOTIDE SEQUENCE [LARGE SCALE GENOMIC DNA]</scope>
    <source>
        <strain evidence="2 3">CBS 101889</strain>
    </source>
</reference>
<name>A0A395HKB6_ASPHC</name>
<dbReference type="Proteomes" id="UP000248961">
    <property type="component" value="Unassembled WGS sequence"/>
</dbReference>
<dbReference type="EMBL" id="KZ824317">
    <property type="protein sequence ID" value="RAL08257.1"/>
    <property type="molecule type" value="Genomic_DNA"/>
</dbReference>